<dbReference type="InterPro" id="IPR010499">
    <property type="entry name" value="AraC_E-bd"/>
</dbReference>
<dbReference type="Gene3D" id="3.20.80.10">
    <property type="entry name" value="Regulatory factor, effector binding domain"/>
    <property type="match status" value="1"/>
</dbReference>
<feature type="domain" description="AraC effector-binding" evidence="1">
    <location>
        <begin position="20"/>
        <end position="169"/>
    </location>
</feature>
<evidence type="ECO:0000313" key="3">
    <source>
        <dbReference type="Proteomes" id="UP000271587"/>
    </source>
</evidence>
<dbReference type="Pfam" id="PF06445">
    <property type="entry name" value="GyrI-like"/>
    <property type="match status" value="1"/>
</dbReference>
<dbReference type="RefSeq" id="WP_123933317.1">
    <property type="nucleotide sequence ID" value="NZ_CP033897.1"/>
</dbReference>
<dbReference type="KEGG" id="cgk:CGERO_02535"/>
<sequence>MENPLLAGSFLLFDATLFTMPVEIFEHAPFTFVGPRERITFEGIRDYYHRAFSAAYGAINAAGAQPAGAAIGFYFQPPGTEFDLAAAFPVADARNVDPALVHHFPGARVAKTVHQGSYDGLPQAWERFVADLTQRGETPGNMSWEEYVTMPQPGGDPEALITHLFCTLS</sequence>
<gene>
    <name evidence="2" type="ORF">CGERO_02535</name>
</gene>
<proteinExistence type="predicted"/>
<dbReference type="InterPro" id="IPR029442">
    <property type="entry name" value="GyrI-like"/>
</dbReference>
<dbReference type="SMART" id="SM00871">
    <property type="entry name" value="AraC_E_bind"/>
    <property type="match status" value="1"/>
</dbReference>
<evidence type="ECO:0000259" key="1">
    <source>
        <dbReference type="SMART" id="SM00871"/>
    </source>
</evidence>
<evidence type="ECO:0000313" key="2">
    <source>
        <dbReference type="EMBL" id="AZA10831.1"/>
    </source>
</evidence>
<accession>A0A3G6IYH6</accession>
<dbReference type="OrthoDB" id="64208at2"/>
<protein>
    <submittedName>
        <fullName evidence="2">Bacterial transcription activator, effector binding domain</fullName>
    </submittedName>
</protein>
<reference evidence="2 3" key="1">
    <citation type="submission" date="2018-11" db="EMBL/GenBank/DDBJ databases">
        <authorList>
            <person name="Kleinhagauer T."/>
            <person name="Glaeser S.P."/>
            <person name="Spergser J."/>
            <person name="Ruckert C."/>
            <person name="Kaempfer P."/>
            <person name="Busse H.-J."/>
        </authorList>
    </citation>
    <scope>NUCLEOTIDE SEQUENCE [LARGE SCALE GENOMIC DNA]</scope>
    <source>
        <strain evidence="2 3">W8</strain>
    </source>
</reference>
<dbReference type="Proteomes" id="UP000271587">
    <property type="component" value="Chromosome"/>
</dbReference>
<name>A0A3G6IYH6_9CORY</name>
<dbReference type="SUPFAM" id="SSF55136">
    <property type="entry name" value="Probable bacterial effector-binding domain"/>
    <property type="match status" value="1"/>
</dbReference>
<dbReference type="InterPro" id="IPR011256">
    <property type="entry name" value="Reg_factor_effector_dom_sf"/>
</dbReference>
<organism evidence="2 3">
    <name type="scientific">Corynebacterium gerontici</name>
    <dbReference type="NCBI Taxonomy" id="2079234"/>
    <lineage>
        <taxon>Bacteria</taxon>
        <taxon>Bacillati</taxon>
        <taxon>Actinomycetota</taxon>
        <taxon>Actinomycetes</taxon>
        <taxon>Mycobacteriales</taxon>
        <taxon>Corynebacteriaceae</taxon>
        <taxon>Corynebacterium</taxon>
    </lineage>
</organism>
<dbReference type="AlphaFoldDB" id="A0A3G6IYH6"/>
<keyword evidence="3" id="KW-1185">Reference proteome</keyword>
<dbReference type="EMBL" id="CP033897">
    <property type="protein sequence ID" value="AZA10831.1"/>
    <property type="molecule type" value="Genomic_DNA"/>
</dbReference>